<reference evidence="4" key="1">
    <citation type="submission" date="2010-05" db="EMBL/GenBank/DDBJ databases">
        <title>The genome sequence of Magnaporthe poae strain ATCC 64411.</title>
        <authorList>
            <person name="Ma L.-J."/>
            <person name="Dead R."/>
            <person name="Young S."/>
            <person name="Zeng Q."/>
            <person name="Koehrsen M."/>
            <person name="Alvarado L."/>
            <person name="Berlin A."/>
            <person name="Chapman S.B."/>
            <person name="Chen Z."/>
            <person name="Freedman E."/>
            <person name="Gellesch M."/>
            <person name="Goldberg J."/>
            <person name="Griggs A."/>
            <person name="Gujja S."/>
            <person name="Heilman E.R."/>
            <person name="Heiman D."/>
            <person name="Hepburn T."/>
            <person name="Howarth C."/>
            <person name="Jen D."/>
            <person name="Larson L."/>
            <person name="Mehta T."/>
            <person name="Neiman D."/>
            <person name="Pearson M."/>
            <person name="Roberts A."/>
            <person name="Saif S."/>
            <person name="Shea T."/>
            <person name="Shenoy N."/>
            <person name="Sisk P."/>
            <person name="Stolte C."/>
            <person name="Sykes S."/>
            <person name="Walk T."/>
            <person name="White J."/>
            <person name="Yandava C."/>
            <person name="Haas B."/>
            <person name="Nusbaum C."/>
            <person name="Birren B."/>
        </authorList>
    </citation>
    <scope>NUCLEOTIDE SEQUENCE [LARGE SCALE GENOMIC DNA]</scope>
    <source>
        <strain evidence="4">ATCC 64411 / 73-15</strain>
    </source>
</reference>
<dbReference type="EnsemblFungi" id="MAPG_10318T0">
    <property type="protein sequence ID" value="MAPG_10318T0"/>
    <property type="gene ID" value="MAPG_10318"/>
</dbReference>
<reference evidence="2" key="2">
    <citation type="submission" date="2010-05" db="EMBL/GenBank/DDBJ databases">
        <title>The Genome Sequence of Magnaporthe poae strain ATCC 64411.</title>
        <authorList>
            <consortium name="The Broad Institute Genome Sequencing Platform"/>
            <consortium name="Broad Institute Genome Sequencing Center for Infectious Disease"/>
            <person name="Ma L.-J."/>
            <person name="Dead R."/>
            <person name="Young S."/>
            <person name="Zeng Q."/>
            <person name="Koehrsen M."/>
            <person name="Alvarado L."/>
            <person name="Berlin A."/>
            <person name="Chapman S.B."/>
            <person name="Chen Z."/>
            <person name="Freedman E."/>
            <person name="Gellesch M."/>
            <person name="Goldberg J."/>
            <person name="Griggs A."/>
            <person name="Gujja S."/>
            <person name="Heilman E.R."/>
            <person name="Heiman D."/>
            <person name="Hepburn T."/>
            <person name="Howarth C."/>
            <person name="Jen D."/>
            <person name="Larson L."/>
            <person name="Mehta T."/>
            <person name="Neiman D."/>
            <person name="Pearson M."/>
            <person name="Roberts A."/>
            <person name="Saif S."/>
            <person name="Shea T."/>
            <person name="Shenoy N."/>
            <person name="Sisk P."/>
            <person name="Stolte C."/>
            <person name="Sykes S."/>
            <person name="Walk T."/>
            <person name="White J."/>
            <person name="Yandava C."/>
            <person name="Haas B."/>
            <person name="Nusbaum C."/>
            <person name="Birren B."/>
        </authorList>
    </citation>
    <scope>NUCLEOTIDE SEQUENCE</scope>
    <source>
        <strain evidence="2">ATCC 64411</strain>
    </source>
</reference>
<dbReference type="STRING" id="644358.A0A0C4ECA3"/>
<dbReference type="EMBL" id="GL876975">
    <property type="protein sequence ID" value="KLU90464.1"/>
    <property type="molecule type" value="Genomic_DNA"/>
</dbReference>
<dbReference type="OMA" id="MSADEGW"/>
<dbReference type="eggNOG" id="ENOG502SC31">
    <property type="taxonomic scope" value="Eukaryota"/>
</dbReference>
<feature type="compositionally biased region" description="Low complexity" evidence="1">
    <location>
        <begin position="25"/>
        <end position="43"/>
    </location>
</feature>
<feature type="region of interest" description="Disordered" evidence="1">
    <location>
        <begin position="145"/>
        <end position="165"/>
    </location>
</feature>
<organism evidence="3 4">
    <name type="scientific">Magnaporthiopsis poae (strain ATCC 64411 / 73-15)</name>
    <name type="common">Kentucky bluegrass fungus</name>
    <name type="synonym">Magnaporthe poae</name>
    <dbReference type="NCBI Taxonomy" id="644358"/>
    <lineage>
        <taxon>Eukaryota</taxon>
        <taxon>Fungi</taxon>
        <taxon>Dikarya</taxon>
        <taxon>Ascomycota</taxon>
        <taxon>Pezizomycotina</taxon>
        <taxon>Sordariomycetes</taxon>
        <taxon>Sordariomycetidae</taxon>
        <taxon>Magnaporthales</taxon>
        <taxon>Magnaporthaceae</taxon>
        <taxon>Magnaporthiopsis</taxon>
    </lineage>
</organism>
<proteinExistence type="predicted"/>
<protein>
    <recommendedName>
        <fullName evidence="5">SRR1-like domain-containing protein</fullName>
    </recommendedName>
</protein>
<evidence type="ECO:0000313" key="2">
    <source>
        <dbReference type="EMBL" id="KLU90464.1"/>
    </source>
</evidence>
<dbReference type="AlphaFoldDB" id="A0A0C4ECA3"/>
<dbReference type="EMBL" id="ADBL01002308">
    <property type="status" value="NOT_ANNOTATED_CDS"/>
    <property type="molecule type" value="Genomic_DNA"/>
</dbReference>
<accession>A0A0C4ECA3</accession>
<dbReference type="OrthoDB" id="5318346at2759"/>
<keyword evidence="4" id="KW-1185">Reference proteome</keyword>
<gene>
    <name evidence="2" type="ORF">MAPG_10318</name>
</gene>
<reference evidence="3" key="5">
    <citation type="submission" date="2015-06" db="UniProtKB">
        <authorList>
            <consortium name="EnsemblFungi"/>
        </authorList>
    </citation>
    <scope>IDENTIFICATION</scope>
    <source>
        <strain evidence="3">ATCC 64411</strain>
    </source>
</reference>
<dbReference type="Proteomes" id="UP000011715">
    <property type="component" value="Unassembled WGS sequence"/>
</dbReference>
<sequence>MPPPHGDNGGAAWNTVPSRRRNPVTSASAHHTTTANKAAAATAPMSPDELERAVTEIDATYTRVRDRWLASPAYSTLRALILTGAASHAPRRHRHFCPESHPLRVLGTDTPPADRAFLQRRGHDVVDDPAAFGLESRAGQLCGNLRPMSRSPGSSGATPSPPPPLPAMFVGTKWTTWEDVADDDGRIKDSLSRVAEMHATYDMLEFPPDEASFSFGDTCIYWRREDTSVDSTENPHCAAPTVEPPPQG</sequence>
<name>A0A0C4ECA3_MAGP6</name>
<reference evidence="2" key="3">
    <citation type="submission" date="2011-03" db="EMBL/GenBank/DDBJ databases">
        <title>Annotation of Magnaporthe poae ATCC 64411.</title>
        <authorList>
            <person name="Ma L.-J."/>
            <person name="Dead R."/>
            <person name="Young S.K."/>
            <person name="Zeng Q."/>
            <person name="Gargeya S."/>
            <person name="Fitzgerald M."/>
            <person name="Haas B."/>
            <person name="Abouelleil A."/>
            <person name="Alvarado L."/>
            <person name="Arachchi H.M."/>
            <person name="Berlin A."/>
            <person name="Brown A."/>
            <person name="Chapman S.B."/>
            <person name="Chen Z."/>
            <person name="Dunbar C."/>
            <person name="Freedman E."/>
            <person name="Gearin G."/>
            <person name="Gellesch M."/>
            <person name="Goldberg J."/>
            <person name="Griggs A."/>
            <person name="Gujja S."/>
            <person name="Heiman D."/>
            <person name="Howarth C."/>
            <person name="Larson L."/>
            <person name="Lui A."/>
            <person name="MacDonald P.J.P."/>
            <person name="Mehta T."/>
            <person name="Montmayeur A."/>
            <person name="Murphy C."/>
            <person name="Neiman D."/>
            <person name="Pearson M."/>
            <person name="Priest M."/>
            <person name="Roberts A."/>
            <person name="Saif S."/>
            <person name="Shea T."/>
            <person name="Shenoy N."/>
            <person name="Sisk P."/>
            <person name="Stolte C."/>
            <person name="Sykes S."/>
            <person name="Yandava C."/>
            <person name="Wortman J."/>
            <person name="Nusbaum C."/>
            <person name="Birren B."/>
        </authorList>
    </citation>
    <scope>NUCLEOTIDE SEQUENCE</scope>
    <source>
        <strain evidence="2">ATCC 64411</strain>
    </source>
</reference>
<reference evidence="3" key="4">
    <citation type="journal article" date="2015" name="G3 (Bethesda)">
        <title>Genome sequences of three phytopathogenic species of the Magnaporthaceae family of fungi.</title>
        <authorList>
            <person name="Okagaki L.H."/>
            <person name="Nunes C.C."/>
            <person name="Sailsbery J."/>
            <person name="Clay B."/>
            <person name="Brown D."/>
            <person name="John T."/>
            <person name="Oh Y."/>
            <person name="Young N."/>
            <person name="Fitzgerald M."/>
            <person name="Haas B.J."/>
            <person name="Zeng Q."/>
            <person name="Young S."/>
            <person name="Adiconis X."/>
            <person name="Fan L."/>
            <person name="Levin J.Z."/>
            <person name="Mitchell T.K."/>
            <person name="Okubara P.A."/>
            <person name="Farman M.L."/>
            <person name="Kohn L.M."/>
            <person name="Birren B."/>
            <person name="Ma L.-J."/>
            <person name="Dean R.A."/>
        </authorList>
    </citation>
    <scope>NUCLEOTIDE SEQUENCE</scope>
    <source>
        <strain evidence="3">ATCC 64411 / 73-15</strain>
    </source>
</reference>
<evidence type="ECO:0000313" key="4">
    <source>
        <dbReference type="Proteomes" id="UP000011715"/>
    </source>
</evidence>
<dbReference type="VEuPathDB" id="FungiDB:MAPG_10318"/>
<evidence type="ECO:0000313" key="3">
    <source>
        <dbReference type="EnsemblFungi" id="MAPG_10318T0"/>
    </source>
</evidence>
<evidence type="ECO:0008006" key="5">
    <source>
        <dbReference type="Google" id="ProtNLM"/>
    </source>
</evidence>
<feature type="compositionally biased region" description="Low complexity" evidence="1">
    <location>
        <begin position="149"/>
        <end position="158"/>
    </location>
</feature>
<feature type="region of interest" description="Disordered" evidence="1">
    <location>
        <begin position="229"/>
        <end position="248"/>
    </location>
</feature>
<feature type="region of interest" description="Disordered" evidence="1">
    <location>
        <begin position="1"/>
        <end position="45"/>
    </location>
</feature>
<evidence type="ECO:0000256" key="1">
    <source>
        <dbReference type="SAM" id="MobiDB-lite"/>
    </source>
</evidence>